<comment type="similarity">
    <text evidence="6">Belongs to the ThrE exporter (TC 2.A.79) family.</text>
</comment>
<proteinExistence type="inferred from homology"/>
<keyword evidence="5 8" id="KW-0472">Membrane</keyword>
<feature type="transmembrane region" description="Helical" evidence="8">
    <location>
        <begin position="423"/>
        <end position="442"/>
    </location>
</feature>
<reference evidence="11" key="2">
    <citation type="submission" date="2020-09" db="EMBL/GenBank/DDBJ databases">
        <authorList>
            <person name="Sun Q."/>
            <person name="Zhou Y."/>
        </authorList>
    </citation>
    <scope>NUCLEOTIDE SEQUENCE</scope>
    <source>
        <strain evidence="11">CGMCC 4.7308</strain>
    </source>
</reference>
<keyword evidence="4 8" id="KW-1133">Transmembrane helix</keyword>
<dbReference type="RefSeq" id="WP_188940428.1">
    <property type="nucleotide sequence ID" value="NZ_BMNA01000002.1"/>
</dbReference>
<feature type="transmembrane region" description="Helical" evidence="8">
    <location>
        <begin position="226"/>
        <end position="246"/>
    </location>
</feature>
<dbReference type="GO" id="GO:0015744">
    <property type="term" value="P:succinate transport"/>
    <property type="evidence" value="ECO:0007669"/>
    <property type="project" value="TreeGrafter"/>
</dbReference>
<feature type="transmembrane region" description="Helical" evidence="8">
    <location>
        <begin position="258"/>
        <end position="280"/>
    </location>
</feature>
<feature type="domain" description="Threonine/serine exporter-like N-terminal" evidence="9">
    <location>
        <begin position="54"/>
        <end position="283"/>
    </location>
</feature>
<gene>
    <name evidence="11" type="ORF">GCM10011594_10260</name>
</gene>
<evidence type="ECO:0000259" key="10">
    <source>
        <dbReference type="Pfam" id="PF12821"/>
    </source>
</evidence>
<dbReference type="Pfam" id="PF06738">
    <property type="entry name" value="ThrE"/>
    <property type="match status" value="1"/>
</dbReference>
<dbReference type="AlphaFoldDB" id="A0A917SRH3"/>
<evidence type="ECO:0000256" key="1">
    <source>
        <dbReference type="ARBA" id="ARBA00004651"/>
    </source>
</evidence>
<feature type="transmembrane region" description="Helical" evidence="8">
    <location>
        <begin position="378"/>
        <end position="403"/>
    </location>
</feature>
<dbReference type="PANTHER" id="PTHR34390">
    <property type="entry name" value="UPF0442 PROTEIN YJJB-RELATED"/>
    <property type="match status" value="1"/>
</dbReference>
<dbReference type="InterPro" id="IPR024528">
    <property type="entry name" value="ThrE_2"/>
</dbReference>
<dbReference type="GO" id="GO:0005886">
    <property type="term" value="C:plasma membrane"/>
    <property type="evidence" value="ECO:0007669"/>
    <property type="project" value="UniProtKB-SubCell"/>
</dbReference>
<keyword evidence="2" id="KW-1003">Cell membrane</keyword>
<evidence type="ECO:0000313" key="11">
    <source>
        <dbReference type="EMBL" id="GGL92459.1"/>
    </source>
</evidence>
<dbReference type="InterPro" id="IPR010619">
    <property type="entry name" value="ThrE-like_N"/>
</dbReference>
<evidence type="ECO:0000256" key="3">
    <source>
        <dbReference type="ARBA" id="ARBA00022692"/>
    </source>
</evidence>
<evidence type="ECO:0000259" key="9">
    <source>
        <dbReference type="Pfam" id="PF06738"/>
    </source>
</evidence>
<feature type="transmembrane region" description="Helical" evidence="8">
    <location>
        <begin position="201"/>
        <end position="220"/>
    </location>
</feature>
<keyword evidence="12" id="KW-1185">Reference proteome</keyword>
<reference evidence="11" key="1">
    <citation type="journal article" date="2014" name="Int. J. Syst. Evol. Microbiol.">
        <title>Complete genome sequence of Corynebacterium casei LMG S-19264T (=DSM 44701T), isolated from a smear-ripened cheese.</title>
        <authorList>
            <consortium name="US DOE Joint Genome Institute (JGI-PGF)"/>
            <person name="Walter F."/>
            <person name="Albersmeier A."/>
            <person name="Kalinowski J."/>
            <person name="Ruckert C."/>
        </authorList>
    </citation>
    <scope>NUCLEOTIDE SEQUENCE</scope>
    <source>
        <strain evidence="11">CGMCC 4.7308</strain>
    </source>
</reference>
<protein>
    <recommendedName>
        <fullName evidence="13">Threonine/serine exporter family protein</fullName>
    </recommendedName>
</protein>
<dbReference type="EMBL" id="BMNA01000002">
    <property type="protein sequence ID" value="GGL92459.1"/>
    <property type="molecule type" value="Genomic_DNA"/>
</dbReference>
<evidence type="ECO:0000256" key="7">
    <source>
        <dbReference type="SAM" id="MobiDB-lite"/>
    </source>
</evidence>
<evidence type="ECO:0000256" key="8">
    <source>
        <dbReference type="SAM" id="Phobius"/>
    </source>
</evidence>
<feature type="transmembrane region" description="Helical" evidence="8">
    <location>
        <begin position="324"/>
        <end position="342"/>
    </location>
</feature>
<feature type="region of interest" description="Disordered" evidence="7">
    <location>
        <begin position="1"/>
        <end position="39"/>
    </location>
</feature>
<dbReference type="Pfam" id="PF12821">
    <property type="entry name" value="ThrE_2"/>
    <property type="match status" value="1"/>
</dbReference>
<evidence type="ECO:0000256" key="6">
    <source>
        <dbReference type="ARBA" id="ARBA00034125"/>
    </source>
</evidence>
<dbReference type="PANTHER" id="PTHR34390:SF2">
    <property type="entry name" value="SUCCINATE TRANSPORTER SUBUNIT YJJP-RELATED"/>
    <property type="match status" value="1"/>
</dbReference>
<feature type="transmembrane region" description="Helical" evidence="8">
    <location>
        <begin position="300"/>
        <end position="317"/>
    </location>
</feature>
<feature type="transmembrane region" description="Helical" evidence="8">
    <location>
        <begin position="176"/>
        <end position="194"/>
    </location>
</feature>
<evidence type="ECO:0008006" key="13">
    <source>
        <dbReference type="Google" id="ProtNLM"/>
    </source>
</evidence>
<dbReference type="Proteomes" id="UP000655208">
    <property type="component" value="Unassembled WGS sequence"/>
</dbReference>
<keyword evidence="3 8" id="KW-0812">Transmembrane</keyword>
<feature type="domain" description="Threonine/Serine exporter ThrE" evidence="10">
    <location>
        <begin position="305"/>
        <end position="440"/>
    </location>
</feature>
<dbReference type="GO" id="GO:0022857">
    <property type="term" value="F:transmembrane transporter activity"/>
    <property type="evidence" value="ECO:0007669"/>
    <property type="project" value="InterPro"/>
</dbReference>
<comment type="caution">
    <text evidence="11">The sequence shown here is derived from an EMBL/GenBank/DDBJ whole genome shotgun (WGS) entry which is preliminary data.</text>
</comment>
<evidence type="ECO:0000256" key="2">
    <source>
        <dbReference type="ARBA" id="ARBA00022475"/>
    </source>
</evidence>
<comment type="subcellular location">
    <subcellularLocation>
        <location evidence="1">Cell membrane</location>
        <topology evidence="1">Multi-pass membrane protein</topology>
    </subcellularLocation>
</comment>
<dbReference type="InterPro" id="IPR050539">
    <property type="entry name" value="ThrE_Dicarb/AminoAcid_Exp"/>
</dbReference>
<organism evidence="11 12">
    <name type="scientific">Nakamurella endophytica</name>
    <dbReference type="NCBI Taxonomy" id="1748367"/>
    <lineage>
        <taxon>Bacteria</taxon>
        <taxon>Bacillati</taxon>
        <taxon>Actinomycetota</taxon>
        <taxon>Actinomycetes</taxon>
        <taxon>Nakamurellales</taxon>
        <taxon>Nakamurellaceae</taxon>
        <taxon>Nakamurella</taxon>
    </lineage>
</organism>
<feature type="transmembrane region" description="Helical" evidence="8">
    <location>
        <begin position="151"/>
        <end position="170"/>
    </location>
</feature>
<evidence type="ECO:0000256" key="5">
    <source>
        <dbReference type="ARBA" id="ARBA00023136"/>
    </source>
</evidence>
<evidence type="ECO:0000313" key="12">
    <source>
        <dbReference type="Proteomes" id="UP000655208"/>
    </source>
</evidence>
<feature type="compositionally biased region" description="Low complexity" evidence="7">
    <location>
        <begin position="7"/>
        <end position="39"/>
    </location>
</feature>
<accession>A0A917SRH3</accession>
<feature type="transmembrane region" description="Helical" evidence="8">
    <location>
        <begin position="348"/>
        <end position="366"/>
    </location>
</feature>
<evidence type="ECO:0000256" key="4">
    <source>
        <dbReference type="ARBA" id="ARBA00022989"/>
    </source>
</evidence>
<sequence>MPGGRAGTPTGVPAAAAPTTAPTTRATTATTTAPTTPATTDAEADLVAAAVAGLYANGAGSDRVVDRAGQLARSAGGRVAVTLGWTESSLRYTDRAGRSVDRSFSAPPTAIGMNRVMAVDDAVNRFAAGRLSLPQARAAVDTARALPPANVWLFAAACAVGAACLAVIFGVDHWEAVALIAVAAGGGAFLRRAVARFGGSNFWQAGLAALLAGLIGALAVDADLSSPLRLAAVCPCMVLVPGPHLLNGSFDLAGIRIPLGIARLAFATITLLAIGAGLVVGLTAGGADLVLDPAGRDVPLWLDAAAAGVVAVCYGVFYSAPLRILVWPLVVGAAVHALRWVAIEHWHLESYLAAGLACLVAGLVLLPVCRRFQVPFSAVGFASVVSLMPGLLVFRTVAGLAMLQDASGQRAQQLVQGVMNDSTVALLTVAAMAIGFILAVAVDRVAWHATGPGPTR</sequence>
<name>A0A917SRH3_9ACTN</name>